<dbReference type="KEGG" id="eac:EAL2_c14060"/>
<dbReference type="HAMAP" id="MF_01987">
    <property type="entry name" value="Ribokinase"/>
    <property type="match status" value="1"/>
</dbReference>
<dbReference type="PIRSF" id="PIRSF000535">
    <property type="entry name" value="1PFK/6PFK/LacC"/>
    <property type="match status" value="1"/>
</dbReference>
<feature type="binding site" evidence="12">
    <location>
        <begin position="251"/>
        <end position="252"/>
    </location>
    <ligand>
        <name>ATP</name>
        <dbReference type="ChEBI" id="CHEBI:30616"/>
    </ligand>
</feature>
<evidence type="ECO:0000256" key="13">
    <source>
        <dbReference type="PIRNR" id="PIRNR000535"/>
    </source>
</evidence>
<keyword evidence="7 12" id="KW-0418">Kinase</keyword>
<dbReference type="RefSeq" id="WP_025435685.1">
    <property type="nucleotide sequence ID" value="NZ_CP007452.1"/>
</dbReference>
<dbReference type="OrthoDB" id="9775849at2"/>
<feature type="domain" description="Carbohydrate kinase PfkB" evidence="14">
    <location>
        <begin position="1"/>
        <end position="293"/>
    </location>
</feature>
<feature type="binding site" evidence="12">
    <location>
        <position position="287"/>
    </location>
    <ligand>
        <name>K(+)</name>
        <dbReference type="ChEBI" id="CHEBI:29103"/>
    </ligand>
</feature>
<dbReference type="PANTHER" id="PTHR10584:SF166">
    <property type="entry name" value="RIBOKINASE"/>
    <property type="match status" value="1"/>
</dbReference>
<evidence type="ECO:0000256" key="4">
    <source>
        <dbReference type="ARBA" id="ARBA00022679"/>
    </source>
</evidence>
<dbReference type="InterPro" id="IPR011877">
    <property type="entry name" value="Ribokinase"/>
</dbReference>
<dbReference type="EC" id="2.7.1.15" evidence="2 12"/>
<dbReference type="PANTHER" id="PTHR10584">
    <property type="entry name" value="SUGAR KINASE"/>
    <property type="match status" value="1"/>
</dbReference>
<dbReference type="HOGENOM" id="CLU_027634_2_0_9"/>
<dbReference type="PROSITE" id="PS00583">
    <property type="entry name" value="PFKB_KINASES_1"/>
    <property type="match status" value="1"/>
</dbReference>
<sequence>MAEIVVIGSINMDLVSSVERMPKLGQTVLGKSFKQIPGGKGANQAVAISRLGGDVAMIGKVGGDSFGAELVEALVKDGIDVSGVAVEDGVPTGIAAITVDETGSNCIIVNSGANFKVSSDYIDTNIEIIKSSSFVVAQLEIPDNAVMHALALAKSLGKYTILNPAPAKELDEETIRNVDLLIPNETELEITSGMKIENMEDAVAAAERLIAMGVKEIIVTLGEKGSLHVKEGFHKKYDAKKVKALDTTAAGDSFIGGIAAALSKGKSIEEAIGLATSAAAVAVTREGAQSSIPYINEIEV</sequence>
<feature type="binding site" evidence="12">
    <location>
        <position position="282"/>
    </location>
    <ligand>
        <name>K(+)</name>
        <dbReference type="ChEBI" id="CHEBI:29103"/>
    </ligand>
</feature>
<dbReference type="InterPro" id="IPR011611">
    <property type="entry name" value="PfkB_dom"/>
</dbReference>
<dbReference type="AlphaFoldDB" id="W8U735"/>
<dbReference type="UniPathway" id="UPA00704">
    <property type="reaction ID" value="UER00715"/>
</dbReference>
<dbReference type="InterPro" id="IPR002173">
    <property type="entry name" value="Carboh/pur_kinase_PfkB_CS"/>
</dbReference>
<comment type="caution">
    <text evidence="12">Lacks conserved residue(s) required for the propagation of feature annotation.</text>
</comment>
<dbReference type="GO" id="GO:0005829">
    <property type="term" value="C:cytosol"/>
    <property type="evidence" value="ECO:0007669"/>
    <property type="project" value="TreeGrafter"/>
</dbReference>
<evidence type="ECO:0000313" key="16">
    <source>
        <dbReference type="Proteomes" id="UP000019591"/>
    </source>
</evidence>
<feature type="binding site" evidence="12">
    <location>
        <position position="252"/>
    </location>
    <ligand>
        <name>substrate</name>
    </ligand>
</feature>
<keyword evidence="8 12" id="KW-0067">ATP-binding</keyword>
<keyword evidence="9 12" id="KW-0460">Magnesium</keyword>
<keyword evidence="10 12" id="KW-0630">Potassium</keyword>
<dbReference type="PROSITE" id="PS00584">
    <property type="entry name" value="PFKB_KINASES_2"/>
    <property type="match status" value="1"/>
</dbReference>
<dbReference type="GO" id="GO:2001059">
    <property type="term" value="P:D-tagatose 6-phosphate catabolic process"/>
    <property type="evidence" value="ECO:0007669"/>
    <property type="project" value="UniProtKB-UniPathway"/>
</dbReference>
<comment type="similarity">
    <text evidence="13">Belongs to the carbohydrate kinase PfkB family. LacC subfamily.</text>
</comment>
<comment type="subcellular location">
    <subcellularLocation>
        <location evidence="12">Cytoplasm</location>
    </subcellularLocation>
</comment>
<dbReference type="Proteomes" id="UP000019591">
    <property type="component" value="Chromosome"/>
</dbReference>
<comment type="subunit">
    <text evidence="12">Homodimer.</text>
</comment>
<dbReference type="Pfam" id="PF00294">
    <property type="entry name" value="PfkB"/>
    <property type="match status" value="1"/>
</dbReference>
<comment type="similarity">
    <text evidence="12">Belongs to the carbohydrate kinase PfkB family. Ribokinase subfamily.</text>
</comment>
<gene>
    <name evidence="12 15" type="primary">rbsK</name>
    <name evidence="15" type="ORF">EAL2_c14060</name>
</gene>
<feature type="binding site" evidence="12">
    <location>
        <position position="140"/>
    </location>
    <ligand>
        <name>substrate</name>
    </ligand>
</feature>
<comment type="catalytic activity">
    <reaction evidence="13">
        <text>D-tagatofuranose 6-phosphate + ATP = D-tagatofuranose 1,6-bisphosphate + ADP + H(+)</text>
        <dbReference type="Rhea" id="RHEA:12420"/>
        <dbReference type="ChEBI" id="CHEBI:15378"/>
        <dbReference type="ChEBI" id="CHEBI:30616"/>
        <dbReference type="ChEBI" id="CHEBI:58694"/>
        <dbReference type="ChEBI" id="CHEBI:58695"/>
        <dbReference type="ChEBI" id="CHEBI:456216"/>
        <dbReference type="EC" id="2.7.1.144"/>
    </reaction>
</comment>
<reference evidence="15 16" key="1">
    <citation type="journal article" date="2014" name="Genome Announc.">
        <title>Complete Genome Sequence of Amino Acid-Utilizing Eubacterium acidaminophilum al-2 (DSM 3953).</title>
        <authorList>
            <person name="Poehlein A."/>
            <person name="Andreesen J.R."/>
            <person name="Daniel R."/>
        </authorList>
    </citation>
    <scope>NUCLEOTIDE SEQUENCE [LARGE SCALE GENOMIC DNA]</scope>
    <source>
        <strain evidence="15 16">DSM 3953</strain>
    </source>
</reference>
<dbReference type="Gene3D" id="3.40.1190.20">
    <property type="match status" value="1"/>
</dbReference>
<comment type="pathway">
    <text evidence="13">Carbohydrate metabolism; D-tagatose 6-phosphate degradation; D-glyceraldehyde 3-phosphate and glycerone phosphate from D-tagatose 6-phosphate: step 1/2.</text>
</comment>
<dbReference type="CDD" id="cd01174">
    <property type="entry name" value="ribokinase"/>
    <property type="match status" value="1"/>
</dbReference>
<dbReference type="eggNOG" id="COG0524">
    <property type="taxonomic scope" value="Bacteria"/>
</dbReference>
<feature type="binding site" evidence="12">
    <location>
        <position position="184"/>
    </location>
    <ligand>
        <name>ATP</name>
        <dbReference type="ChEBI" id="CHEBI:30616"/>
    </ligand>
</feature>
<dbReference type="EMBL" id="CP007452">
    <property type="protein sequence ID" value="AHM56701.1"/>
    <property type="molecule type" value="Genomic_DNA"/>
</dbReference>
<evidence type="ECO:0000256" key="1">
    <source>
        <dbReference type="ARBA" id="ARBA00005380"/>
    </source>
</evidence>
<evidence type="ECO:0000313" key="15">
    <source>
        <dbReference type="EMBL" id="AHM56701.1"/>
    </source>
</evidence>
<evidence type="ECO:0000256" key="11">
    <source>
        <dbReference type="ARBA" id="ARBA00023277"/>
    </source>
</evidence>
<evidence type="ECO:0000256" key="7">
    <source>
        <dbReference type="ARBA" id="ARBA00022777"/>
    </source>
</evidence>
<dbReference type="InterPro" id="IPR017583">
    <property type="entry name" value="Tagatose/fructose_Pkinase"/>
</dbReference>
<dbReference type="PATRIC" id="fig|1286171.3.peg.1356"/>
<proteinExistence type="inferred from homology"/>
<dbReference type="GO" id="GO:0009024">
    <property type="term" value="F:tagatose-6-phosphate kinase activity"/>
    <property type="evidence" value="ECO:0007669"/>
    <property type="project" value="UniProtKB-EC"/>
</dbReference>
<evidence type="ECO:0000259" key="14">
    <source>
        <dbReference type="Pfam" id="PF00294"/>
    </source>
</evidence>
<evidence type="ECO:0000256" key="9">
    <source>
        <dbReference type="ARBA" id="ARBA00022842"/>
    </source>
</evidence>
<protein>
    <recommendedName>
        <fullName evidence="3 12">Ribokinase</fullName>
        <shortName evidence="12">RK</shortName>
        <ecNumber evidence="2 12">2.7.1.15</ecNumber>
    </recommendedName>
</protein>
<comment type="function">
    <text evidence="12">Catalyzes the phosphorylation of ribose at O-5 in a reaction requiring ATP and magnesium. The resulting D-ribose-5-phosphate can then be used either for sythesis of nucleotides, histidine, and tryptophan, or as a component of the pentose phosphate pathway.</text>
</comment>
<dbReference type="NCBIfam" id="TIGR02152">
    <property type="entry name" value="D_ribokin_bact"/>
    <property type="match status" value="1"/>
</dbReference>
<comment type="catalytic activity">
    <reaction evidence="12">
        <text>D-ribose + ATP = D-ribose 5-phosphate + ADP + H(+)</text>
        <dbReference type="Rhea" id="RHEA:13697"/>
        <dbReference type="ChEBI" id="CHEBI:15378"/>
        <dbReference type="ChEBI" id="CHEBI:30616"/>
        <dbReference type="ChEBI" id="CHEBI:47013"/>
        <dbReference type="ChEBI" id="CHEBI:78346"/>
        <dbReference type="ChEBI" id="CHEBI:456216"/>
        <dbReference type="EC" id="2.7.1.15"/>
    </reaction>
</comment>
<dbReference type="PRINTS" id="PR00990">
    <property type="entry name" value="RIBOKINASE"/>
</dbReference>
<feature type="binding site" evidence="12">
    <location>
        <begin position="11"/>
        <end position="13"/>
    </location>
    <ligand>
        <name>substrate</name>
    </ligand>
</feature>
<accession>W8U735</accession>
<keyword evidence="12" id="KW-0963">Cytoplasm</keyword>
<keyword evidence="16" id="KW-1185">Reference proteome</keyword>
<comment type="similarity">
    <text evidence="1">Belongs to the carbohydrate kinase pfkB family.</text>
</comment>
<dbReference type="InterPro" id="IPR002139">
    <property type="entry name" value="Ribo/fructo_kinase"/>
</dbReference>
<keyword evidence="5 12" id="KW-0479">Metal-binding</keyword>
<dbReference type="GO" id="GO:0019303">
    <property type="term" value="P:D-ribose catabolic process"/>
    <property type="evidence" value="ECO:0007669"/>
    <property type="project" value="UniProtKB-UniRule"/>
</dbReference>
<feature type="binding site" evidence="12">
    <location>
        <position position="246"/>
    </location>
    <ligand>
        <name>K(+)</name>
        <dbReference type="ChEBI" id="CHEBI:29103"/>
    </ligand>
</feature>
<dbReference type="UniPathway" id="UPA00916">
    <property type="reaction ID" value="UER00889"/>
</dbReference>
<feature type="binding site" evidence="12">
    <location>
        <begin position="220"/>
        <end position="225"/>
    </location>
    <ligand>
        <name>ATP</name>
        <dbReference type="ChEBI" id="CHEBI:30616"/>
    </ligand>
</feature>
<feature type="binding site" evidence="12">
    <location>
        <position position="248"/>
    </location>
    <ligand>
        <name>K(+)</name>
        <dbReference type="ChEBI" id="CHEBI:29103"/>
    </ligand>
</feature>
<evidence type="ECO:0000256" key="8">
    <source>
        <dbReference type="ARBA" id="ARBA00022840"/>
    </source>
</evidence>
<evidence type="ECO:0000256" key="5">
    <source>
        <dbReference type="ARBA" id="ARBA00022723"/>
    </source>
</evidence>
<dbReference type="GO" id="GO:0005988">
    <property type="term" value="P:lactose metabolic process"/>
    <property type="evidence" value="ECO:0007669"/>
    <property type="project" value="UniProtKB-KW"/>
</dbReference>
<keyword evidence="11 12" id="KW-0119">Carbohydrate metabolism</keyword>
<feature type="binding site" evidence="12">
    <location>
        <position position="291"/>
    </location>
    <ligand>
        <name>K(+)</name>
        <dbReference type="ChEBI" id="CHEBI:29103"/>
    </ligand>
</feature>
<evidence type="ECO:0000256" key="10">
    <source>
        <dbReference type="ARBA" id="ARBA00022958"/>
    </source>
</evidence>
<dbReference type="GO" id="GO:0005524">
    <property type="term" value="F:ATP binding"/>
    <property type="evidence" value="ECO:0007669"/>
    <property type="project" value="UniProtKB-UniRule"/>
</dbReference>
<comment type="cofactor">
    <cofactor evidence="12">
        <name>Mg(2+)</name>
        <dbReference type="ChEBI" id="CHEBI:18420"/>
    </cofactor>
    <text evidence="12">Requires a divalent cation, most likely magnesium in vivo, as an electrophilic catalyst to aid phosphoryl group transfer. It is the chelate of the metal and the nucleotide that is the actual substrate.</text>
</comment>
<name>W8U735_PEPAC</name>
<feature type="active site" description="Proton acceptor" evidence="12">
    <location>
        <position position="252"/>
    </location>
</feature>
<keyword evidence="13" id="KW-0423">Lactose metabolism</keyword>
<evidence type="ECO:0000256" key="12">
    <source>
        <dbReference type="HAMAP-Rule" id="MF_01987"/>
    </source>
</evidence>
<dbReference type="SUPFAM" id="SSF53613">
    <property type="entry name" value="Ribokinase-like"/>
    <property type="match status" value="1"/>
</dbReference>
<comment type="pathway">
    <text evidence="12">Carbohydrate metabolism; D-ribose degradation; D-ribose 5-phosphate from beta-D-ribopyranose: step 2/2.</text>
</comment>
<dbReference type="GO" id="GO:0004747">
    <property type="term" value="F:ribokinase activity"/>
    <property type="evidence" value="ECO:0007669"/>
    <property type="project" value="UniProtKB-UniRule"/>
</dbReference>
<evidence type="ECO:0000256" key="2">
    <source>
        <dbReference type="ARBA" id="ARBA00012035"/>
    </source>
</evidence>
<comment type="activity regulation">
    <text evidence="12">Activated by a monovalent cation that binds near, but not in, the active site. The most likely occupant of the site in vivo is potassium. Ion binding induces a conformational change that may alter substrate affinity.</text>
</comment>
<evidence type="ECO:0000256" key="6">
    <source>
        <dbReference type="ARBA" id="ARBA00022741"/>
    </source>
</evidence>
<organism evidence="15 16">
    <name type="scientific">Peptoclostridium acidaminophilum DSM 3953</name>
    <dbReference type="NCBI Taxonomy" id="1286171"/>
    <lineage>
        <taxon>Bacteria</taxon>
        <taxon>Bacillati</taxon>
        <taxon>Bacillota</taxon>
        <taxon>Clostridia</taxon>
        <taxon>Peptostreptococcales</taxon>
        <taxon>Peptoclostridiaceae</taxon>
        <taxon>Peptoclostridium</taxon>
    </lineage>
</organism>
<dbReference type="STRING" id="1286171.EAL2_c14060"/>
<keyword evidence="6 12" id="KW-0547">Nucleotide-binding</keyword>
<dbReference type="GO" id="GO:0046872">
    <property type="term" value="F:metal ion binding"/>
    <property type="evidence" value="ECO:0007669"/>
    <property type="project" value="UniProtKB-KW"/>
</dbReference>
<dbReference type="InterPro" id="IPR029056">
    <property type="entry name" value="Ribokinase-like"/>
</dbReference>
<evidence type="ECO:0000256" key="3">
    <source>
        <dbReference type="ARBA" id="ARBA00016943"/>
    </source>
</evidence>
<feature type="binding site" evidence="12">
    <location>
        <begin position="39"/>
        <end position="43"/>
    </location>
    <ligand>
        <name>substrate</name>
    </ligand>
</feature>
<keyword evidence="4 12" id="KW-0808">Transferase</keyword>
<feature type="binding site" evidence="12">
    <location>
        <position position="285"/>
    </location>
    <ligand>
        <name>K(+)</name>
        <dbReference type="ChEBI" id="CHEBI:29103"/>
    </ligand>
</feature>